<evidence type="ECO:0000313" key="11">
    <source>
        <dbReference type="Proteomes" id="UP000326554"/>
    </source>
</evidence>
<comment type="similarity">
    <text evidence="8">Belongs to the glycosyltransferase group 1 family.</text>
</comment>
<proteinExistence type="inferred from homology"/>
<dbReference type="EC" id="2.4.99.12" evidence="3 8"/>
<evidence type="ECO:0000256" key="2">
    <source>
        <dbReference type="ARBA" id="ARBA00004713"/>
    </source>
</evidence>
<accession>A0A5J5GCU0</accession>
<comment type="caution">
    <text evidence="10">The sequence shown here is derived from an EMBL/GenBank/DDBJ whole genome shotgun (WGS) entry which is preliminary data.</text>
</comment>
<evidence type="ECO:0000313" key="10">
    <source>
        <dbReference type="EMBL" id="KAA9005975.1"/>
    </source>
</evidence>
<sequence length="388" mass="41470">MAMARRGERTLALPPRPPGPVVWLHAAPQTDMDAVAALAQRMAQEDVGASFMVTGDPIRVPEPLIEVNTPHDSTSAARAFLDHVRPDVVLWMQGGLLGQLLAEVDSRGIARLLADADARDLALNRSGWLARARRGGLVRDFRQALAVDEDAAARLRRLGLEDGRISVTGPLTEGAVAFPGGESQRARIAQEVGTRPIWFAPATPMVELPLLAEAHQAASRRSHRLLLAIMPRDPAEGEEMAETLHDLGLRTVRRSVEEEVPEGTEVVVADRESELGAWYRLAPMTFMGGTLTEGGGRSPYEAAALGSAVLHGPGTMPWGLAYRRLAEARAAERVSDSATLGVAVTELLAPDRAALLAHAAWSSLSSGADVTNRLMELLIDALDAAGAY</sequence>
<feature type="domain" description="3-deoxy-D-manno-octulosonic-acid transferase N-terminal" evidence="9">
    <location>
        <begin position="7"/>
        <end position="171"/>
    </location>
</feature>
<evidence type="ECO:0000259" key="9">
    <source>
        <dbReference type="Pfam" id="PF04413"/>
    </source>
</evidence>
<dbReference type="InterPro" id="IPR038107">
    <property type="entry name" value="Glycos_transf_N_sf"/>
</dbReference>
<evidence type="ECO:0000256" key="1">
    <source>
        <dbReference type="ARBA" id="ARBA00003394"/>
    </source>
</evidence>
<dbReference type="RefSeq" id="WP_150446227.1">
    <property type="nucleotide sequence ID" value="NZ_VYQE01000005.1"/>
</dbReference>
<dbReference type="Gene3D" id="3.40.50.11720">
    <property type="entry name" value="3-Deoxy-D-manno-octulosonic-acid transferase, N-terminal domain"/>
    <property type="match status" value="1"/>
</dbReference>
<dbReference type="UniPathway" id="UPA00958"/>
<comment type="pathway">
    <text evidence="2 8">Bacterial outer membrane biogenesis; LPS core biosynthesis.</text>
</comment>
<comment type="subcellular location">
    <subcellularLocation>
        <location evidence="8">Cell membrane</location>
    </subcellularLocation>
</comment>
<gene>
    <name evidence="10" type="ORF">F3S47_15575</name>
</gene>
<comment type="function">
    <text evidence="1 8">Involved in lipopolysaccharide (LPS) biosynthesis. Catalyzes the transfer of 3-deoxy-D-manno-octulosonate (Kdo) residue(s) from CMP-Kdo to lipid IV(A), the tetraacyldisaccharide-1,4'-bisphosphate precursor of lipid A.</text>
</comment>
<dbReference type="GO" id="GO:0009244">
    <property type="term" value="P:lipopolysaccharide core region biosynthetic process"/>
    <property type="evidence" value="ECO:0007669"/>
    <property type="project" value="UniProtKB-UniRule"/>
</dbReference>
<dbReference type="InterPro" id="IPR039901">
    <property type="entry name" value="Kdotransferase"/>
</dbReference>
<keyword evidence="5 8" id="KW-0808">Transferase</keyword>
<dbReference type="PANTHER" id="PTHR42755:SF1">
    <property type="entry name" value="3-DEOXY-D-MANNO-OCTULOSONIC ACID TRANSFERASE, MITOCHONDRIAL-RELATED"/>
    <property type="match status" value="1"/>
</dbReference>
<dbReference type="Proteomes" id="UP000326554">
    <property type="component" value="Unassembled WGS sequence"/>
</dbReference>
<evidence type="ECO:0000256" key="7">
    <source>
        <dbReference type="ARBA" id="ARBA00049183"/>
    </source>
</evidence>
<dbReference type="AlphaFoldDB" id="A0A5J5GCU0"/>
<organism evidence="10 11">
    <name type="scientific">Histidinibacterium aquaticum</name>
    <dbReference type="NCBI Taxonomy" id="2613962"/>
    <lineage>
        <taxon>Bacteria</taxon>
        <taxon>Pseudomonadati</taxon>
        <taxon>Pseudomonadota</taxon>
        <taxon>Alphaproteobacteria</taxon>
        <taxon>Rhodobacterales</taxon>
        <taxon>Paracoccaceae</taxon>
        <taxon>Histidinibacterium</taxon>
    </lineage>
</organism>
<dbReference type="GO" id="GO:0009245">
    <property type="term" value="P:lipid A biosynthetic process"/>
    <property type="evidence" value="ECO:0007669"/>
    <property type="project" value="TreeGrafter"/>
</dbReference>
<dbReference type="Gene3D" id="3.40.50.2000">
    <property type="entry name" value="Glycogen Phosphorylase B"/>
    <property type="match status" value="1"/>
</dbReference>
<dbReference type="GO" id="GO:0005886">
    <property type="term" value="C:plasma membrane"/>
    <property type="evidence" value="ECO:0007669"/>
    <property type="project" value="UniProtKB-SubCell"/>
</dbReference>
<reference evidence="10 11" key="1">
    <citation type="submission" date="2019-09" db="EMBL/GenBank/DDBJ databases">
        <authorList>
            <person name="Park J.-S."/>
            <person name="Choi H.-J."/>
        </authorList>
    </citation>
    <scope>NUCLEOTIDE SEQUENCE [LARGE SCALE GENOMIC DNA]</scope>
    <source>
        <strain evidence="10 11">176SS1-4</strain>
    </source>
</reference>
<evidence type="ECO:0000256" key="6">
    <source>
        <dbReference type="ARBA" id="ARBA00031445"/>
    </source>
</evidence>
<keyword evidence="11" id="KW-1185">Reference proteome</keyword>
<evidence type="ECO:0000256" key="8">
    <source>
        <dbReference type="RuleBase" id="RU365103"/>
    </source>
</evidence>
<dbReference type="InterPro" id="IPR007507">
    <property type="entry name" value="Glycos_transf_N"/>
</dbReference>
<dbReference type="Pfam" id="PF04413">
    <property type="entry name" value="Glycos_transf_N"/>
    <property type="match status" value="1"/>
</dbReference>
<name>A0A5J5GCU0_9RHOB</name>
<dbReference type="EMBL" id="VYQE01000005">
    <property type="protein sequence ID" value="KAA9005975.1"/>
    <property type="molecule type" value="Genomic_DNA"/>
</dbReference>
<keyword evidence="8" id="KW-1003">Cell membrane</keyword>
<dbReference type="PANTHER" id="PTHR42755">
    <property type="entry name" value="3-DEOXY-MANNO-OCTULOSONATE CYTIDYLYLTRANSFERASE"/>
    <property type="match status" value="1"/>
</dbReference>
<comment type="catalytic activity">
    <reaction evidence="7 8">
        <text>lipid IVA (E. coli) + CMP-3-deoxy-beta-D-manno-octulosonate = alpha-Kdo-(2-&gt;6)-lipid IVA (E. coli) + CMP + H(+)</text>
        <dbReference type="Rhea" id="RHEA:28066"/>
        <dbReference type="ChEBI" id="CHEBI:15378"/>
        <dbReference type="ChEBI" id="CHEBI:58603"/>
        <dbReference type="ChEBI" id="CHEBI:60364"/>
        <dbReference type="ChEBI" id="CHEBI:60377"/>
        <dbReference type="ChEBI" id="CHEBI:85987"/>
        <dbReference type="EC" id="2.4.99.12"/>
    </reaction>
</comment>
<dbReference type="GO" id="GO:0043842">
    <property type="term" value="F:Kdo transferase activity"/>
    <property type="evidence" value="ECO:0007669"/>
    <property type="project" value="UniProtKB-EC"/>
</dbReference>
<evidence type="ECO:0000256" key="4">
    <source>
        <dbReference type="ARBA" id="ARBA00019077"/>
    </source>
</evidence>
<protein>
    <recommendedName>
        <fullName evidence="4 8">3-deoxy-D-manno-octulosonic acid transferase</fullName>
        <shortName evidence="8">Kdo transferase</shortName>
        <ecNumber evidence="3 8">2.4.99.12</ecNumber>
    </recommendedName>
    <alternativeName>
        <fullName evidence="6 8">Lipid IV(A) 3-deoxy-D-manno-octulosonic acid transferase</fullName>
    </alternativeName>
</protein>
<keyword evidence="8" id="KW-0472">Membrane</keyword>
<evidence type="ECO:0000256" key="3">
    <source>
        <dbReference type="ARBA" id="ARBA00012621"/>
    </source>
</evidence>
<keyword evidence="8" id="KW-0448">Lipopolysaccharide biosynthesis</keyword>
<evidence type="ECO:0000256" key="5">
    <source>
        <dbReference type="ARBA" id="ARBA00022679"/>
    </source>
</evidence>